<sequence length="91" mass="10065">MPMSHSGASFGVPPAKERPYCFFMRLTIKCKDLDLDLGKMRLRITNLYGSIAILAGALRLNSEIAIRSSALLPSNLPLNVTLKRKISNPCF</sequence>
<reference evidence="1 2" key="1">
    <citation type="submission" date="2024-01" db="EMBL/GenBank/DDBJ databases">
        <title>The genomes of 5 underutilized Papilionoideae crops provide insights into root nodulation and disease resistanc.</title>
        <authorList>
            <person name="Jiang F."/>
        </authorList>
    </citation>
    <scope>NUCLEOTIDE SEQUENCE [LARGE SCALE GENOMIC DNA]</scope>
    <source>
        <strain evidence="1">LVBAO_FW01</strain>
        <tissue evidence="1">Leaves</tissue>
    </source>
</reference>
<evidence type="ECO:0000313" key="2">
    <source>
        <dbReference type="Proteomes" id="UP001367508"/>
    </source>
</evidence>
<name>A0AAN9MVM2_CANGL</name>
<dbReference type="AlphaFoldDB" id="A0AAN9MVM2"/>
<protein>
    <submittedName>
        <fullName evidence="1">Uncharacterized protein</fullName>
    </submittedName>
</protein>
<proteinExistence type="predicted"/>
<dbReference type="EMBL" id="JAYMYQ010000001">
    <property type="protein sequence ID" value="KAK7361855.1"/>
    <property type="molecule type" value="Genomic_DNA"/>
</dbReference>
<evidence type="ECO:0000313" key="1">
    <source>
        <dbReference type="EMBL" id="KAK7361855.1"/>
    </source>
</evidence>
<gene>
    <name evidence="1" type="ORF">VNO77_03941</name>
</gene>
<dbReference type="Proteomes" id="UP001367508">
    <property type="component" value="Unassembled WGS sequence"/>
</dbReference>
<organism evidence="1 2">
    <name type="scientific">Canavalia gladiata</name>
    <name type="common">Sword bean</name>
    <name type="synonym">Dolichos gladiatus</name>
    <dbReference type="NCBI Taxonomy" id="3824"/>
    <lineage>
        <taxon>Eukaryota</taxon>
        <taxon>Viridiplantae</taxon>
        <taxon>Streptophyta</taxon>
        <taxon>Embryophyta</taxon>
        <taxon>Tracheophyta</taxon>
        <taxon>Spermatophyta</taxon>
        <taxon>Magnoliopsida</taxon>
        <taxon>eudicotyledons</taxon>
        <taxon>Gunneridae</taxon>
        <taxon>Pentapetalae</taxon>
        <taxon>rosids</taxon>
        <taxon>fabids</taxon>
        <taxon>Fabales</taxon>
        <taxon>Fabaceae</taxon>
        <taxon>Papilionoideae</taxon>
        <taxon>50 kb inversion clade</taxon>
        <taxon>NPAAA clade</taxon>
        <taxon>indigoferoid/millettioid clade</taxon>
        <taxon>Phaseoleae</taxon>
        <taxon>Canavalia</taxon>
    </lineage>
</organism>
<keyword evidence="2" id="KW-1185">Reference proteome</keyword>
<accession>A0AAN9MVM2</accession>
<comment type="caution">
    <text evidence="1">The sequence shown here is derived from an EMBL/GenBank/DDBJ whole genome shotgun (WGS) entry which is preliminary data.</text>
</comment>